<proteinExistence type="predicted"/>
<keyword evidence="3" id="KW-1185">Reference proteome</keyword>
<evidence type="ECO:0000256" key="1">
    <source>
        <dbReference type="SAM" id="MobiDB-lite"/>
    </source>
</evidence>
<dbReference type="RefSeq" id="WP_340367328.1">
    <property type="nucleotide sequence ID" value="NZ_JBBKZV010000032.1"/>
</dbReference>
<dbReference type="Proteomes" id="UP001363010">
    <property type="component" value="Unassembled WGS sequence"/>
</dbReference>
<evidence type="ECO:0000313" key="2">
    <source>
        <dbReference type="EMBL" id="MEJ8826286.1"/>
    </source>
</evidence>
<sequence length="521" mass="58896">MMSAITRRSRISHIHWSNILERDYFGTAYRQAQDPGAPWLISFVATAEEVSTWAGIPRRSEKGLVGFQRPDDAARVDRAQEYFKDPVNQSPTALIVGIHRVSSETDRRVRLQFLDGHNDLPTRPCKLTISFDPEPNSLADAVQSIKAQISLRLSETSGADDDSDDEEDDSDSDGEDDDPVGDDGEIELGRSLLMELANKLEDSTWCEANKTDLFDLAKPCTVIDGQHRLKGATRCERNIPFAVIAIYDCSWPEQVFQFTVVNYTAQGIPDQFITQNAALSLTGDELEDLKARLTQAKVKVVEYELMRVVNFDGTSPFYQLVSMASQGNEETKIGYKTMVKIAKAWHNGKHSAIKQIVANLYPDITGKASIVKRERQHRWVDGDWGIFFIDFWDAIRGYYEKEAPPEFKPWKVGASNLMLAATLLELQNVFLFNLTQQDEEFFIPDSQSKETPLEQLRAKIRKRAEKVASLIPVEFFQRTWKMKSLNTGAGRAAIQTALKTFLEKKGNYQYDKSSLITGKTN</sequence>
<protein>
    <recommendedName>
        <fullName evidence="4">DGQHR domain-containing protein</fullName>
    </recommendedName>
</protein>
<name>A0ABU8W8B2_9BURK</name>
<organism evidence="2 3">
    <name type="scientific">Variovorax humicola</name>
    <dbReference type="NCBI Taxonomy" id="1769758"/>
    <lineage>
        <taxon>Bacteria</taxon>
        <taxon>Pseudomonadati</taxon>
        <taxon>Pseudomonadota</taxon>
        <taxon>Betaproteobacteria</taxon>
        <taxon>Burkholderiales</taxon>
        <taxon>Comamonadaceae</taxon>
        <taxon>Variovorax</taxon>
    </lineage>
</organism>
<evidence type="ECO:0008006" key="4">
    <source>
        <dbReference type="Google" id="ProtNLM"/>
    </source>
</evidence>
<feature type="region of interest" description="Disordered" evidence="1">
    <location>
        <begin position="153"/>
        <end position="185"/>
    </location>
</feature>
<accession>A0ABU8W8B2</accession>
<comment type="caution">
    <text evidence="2">The sequence shown here is derived from an EMBL/GenBank/DDBJ whole genome shotgun (WGS) entry which is preliminary data.</text>
</comment>
<evidence type="ECO:0000313" key="3">
    <source>
        <dbReference type="Proteomes" id="UP001363010"/>
    </source>
</evidence>
<feature type="compositionally biased region" description="Acidic residues" evidence="1">
    <location>
        <begin position="158"/>
        <end position="185"/>
    </location>
</feature>
<reference evidence="2 3" key="1">
    <citation type="submission" date="2024-03" db="EMBL/GenBank/DDBJ databases">
        <title>Novel species of the genus Variovorax.</title>
        <authorList>
            <person name="Liu Q."/>
            <person name="Xin Y.-H."/>
        </authorList>
    </citation>
    <scope>NUCLEOTIDE SEQUENCE [LARGE SCALE GENOMIC DNA]</scope>
    <source>
        <strain evidence="2 3">KACC 18501</strain>
    </source>
</reference>
<dbReference type="EMBL" id="JBBKZV010000032">
    <property type="protein sequence ID" value="MEJ8826286.1"/>
    <property type="molecule type" value="Genomic_DNA"/>
</dbReference>
<gene>
    <name evidence="2" type="ORF">WKW80_30405</name>
</gene>